<dbReference type="Gene3D" id="1.10.760.10">
    <property type="entry name" value="Cytochrome c-like domain"/>
    <property type="match status" value="1"/>
</dbReference>
<dbReference type="EMBL" id="JAPHEH010000001">
    <property type="protein sequence ID" value="MDG4476421.1"/>
    <property type="molecule type" value="Genomic_DNA"/>
</dbReference>
<feature type="domain" description="Cytochrome c" evidence="6">
    <location>
        <begin position="26"/>
        <end position="114"/>
    </location>
</feature>
<evidence type="ECO:0000256" key="1">
    <source>
        <dbReference type="ARBA" id="ARBA00022617"/>
    </source>
</evidence>
<reference evidence="7" key="2">
    <citation type="submission" date="2022-10" db="EMBL/GenBank/DDBJ databases">
        <authorList>
            <person name="Aronson H.S."/>
        </authorList>
    </citation>
    <scope>NUCLEOTIDE SEQUENCE</scope>
    <source>
        <strain evidence="7">RS19-109</strain>
    </source>
</reference>
<name>A0A9X4RLT6_9BACT</name>
<accession>A0A9X4RLT6</accession>
<evidence type="ECO:0000259" key="6">
    <source>
        <dbReference type="PROSITE" id="PS51007"/>
    </source>
</evidence>
<keyword evidence="5" id="KW-0732">Signal</keyword>
<comment type="caution">
    <text evidence="7">The sequence shown here is derived from an EMBL/GenBank/DDBJ whole genome shotgun (WGS) entry which is preliminary data.</text>
</comment>
<organism evidence="7 8">
    <name type="scientific">Thiovibrio frasassiensis</name>
    <dbReference type="NCBI Taxonomy" id="2984131"/>
    <lineage>
        <taxon>Bacteria</taxon>
        <taxon>Pseudomonadati</taxon>
        <taxon>Thermodesulfobacteriota</taxon>
        <taxon>Desulfobulbia</taxon>
        <taxon>Desulfobulbales</taxon>
        <taxon>Thiovibrionaceae</taxon>
        <taxon>Thiovibrio</taxon>
    </lineage>
</organism>
<keyword evidence="3 4" id="KW-0408">Iron</keyword>
<dbReference type="GO" id="GO:0009055">
    <property type="term" value="F:electron transfer activity"/>
    <property type="evidence" value="ECO:0007669"/>
    <property type="project" value="InterPro"/>
</dbReference>
<evidence type="ECO:0000313" key="8">
    <source>
        <dbReference type="Proteomes" id="UP001154240"/>
    </source>
</evidence>
<keyword evidence="1 4" id="KW-0349">Heme</keyword>
<dbReference type="InterPro" id="IPR009056">
    <property type="entry name" value="Cyt_c-like_dom"/>
</dbReference>
<evidence type="ECO:0000256" key="4">
    <source>
        <dbReference type="PROSITE-ProRule" id="PRU00433"/>
    </source>
</evidence>
<dbReference type="GO" id="GO:0020037">
    <property type="term" value="F:heme binding"/>
    <property type="evidence" value="ECO:0007669"/>
    <property type="project" value="InterPro"/>
</dbReference>
<proteinExistence type="predicted"/>
<feature type="signal peptide" evidence="5">
    <location>
        <begin position="1"/>
        <end position="19"/>
    </location>
</feature>
<dbReference type="GO" id="GO:0046872">
    <property type="term" value="F:metal ion binding"/>
    <property type="evidence" value="ECO:0007669"/>
    <property type="project" value="UniProtKB-KW"/>
</dbReference>
<gene>
    <name evidence="7" type="ORF">OLX77_09660</name>
</gene>
<protein>
    <recommendedName>
        <fullName evidence="6">Cytochrome c domain-containing protein</fullName>
    </recommendedName>
</protein>
<dbReference type="Proteomes" id="UP001154240">
    <property type="component" value="Unassembled WGS sequence"/>
</dbReference>
<evidence type="ECO:0000256" key="3">
    <source>
        <dbReference type="ARBA" id="ARBA00023004"/>
    </source>
</evidence>
<dbReference type="PROSITE" id="PS51007">
    <property type="entry name" value="CYTC"/>
    <property type="match status" value="1"/>
</dbReference>
<evidence type="ECO:0000256" key="2">
    <source>
        <dbReference type="ARBA" id="ARBA00022723"/>
    </source>
</evidence>
<evidence type="ECO:0000256" key="5">
    <source>
        <dbReference type="SAM" id="SignalP"/>
    </source>
</evidence>
<dbReference type="InterPro" id="IPR036909">
    <property type="entry name" value="Cyt_c-like_dom_sf"/>
</dbReference>
<dbReference type="PROSITE" id="PS51257">
    <property type="entry name" value="PROKAR_LIPOPROTEIN"/>
    <property type="match status" value="1"/>
</dbReference>
<keyword evidence="2 4" id="KW-0479">Metal-binding</keyword>
<evidence type="ECO:0000313" key="7">
    <source>
        <dbReference type="EMBL" id="MDG4476421.1"/>
    </source>
</evidence>
<keyword evidence="8" id="KW-1185">Reference proteome</keyword>
<sequence>MKRMKMAITLLATSSVLLAAGSCLGADGAHGKLLFESPGLGGGTSGKSCLTCHRDGRDFSPETLSRKHYLVMGNPVAGLAEVINFCIEVALRGEAIPENGEEMRDLIAYLSVFIKDNRKPPQ</sequence>
<reference evidence="7" key="1">
    <citation type="journal article" date="2022" name="bioRxiv">
        <title>Thiovibrio frasassiensisgen. nov., sp. nov., an autotrophic, elemental sulfur disproportionating bacterium isolated from sulfidic karst sediment, and proposal of Thiovibrionaceae fam. nov.</title>
        <authorList>
            <person name="Aronson H."/>
            <person name="Thomas C."/>
            <person name="Bhattacharyya M."/>
            <person name="Eckstein S."/>
            <person name="Jensen S."/>
            <person name="Barco R."/>
            <person name="Macalady J."/>
            <person name="Amend J."/>
        </authorList>
    </citation>
    <scope>NUCLEOTIDE SEQUENCE</scope>
    <source>
        <strain evidence="7">RS19-109</strain>
    </source>
</reference>
<feature type="chain" id="PRO_5040949327" description="Cytochrome c domain-containing protein" evidence="5">
    <location>
        <begin position="20"/>
        <end position="122"/>
    </location>
</feature>
<dbReference type="AlphaFoldDB" id="A0A9X4RLT6"/>
<dbReference type="SUPFAM" id="SSF46626">
    <property type="entry name" value="Cytochrome c"/>
    <property type="match status" value="1"/>
</dbReference>
<dbReference type="RefSeq" id="WP_307633388.1">
    <property type="nucleotide sequence ID" value="NZ_JAPHEH010000001.1"/>
</dbReference>